<dbReference type="SUPFAM" id="SSF55781">
    <property type="entry name" value="GAF domain-like"/>
    <property type="match status" value="1"/>
</dbReference>
<dbReference type="InterPro" id="IPR035965">
    <property type="entry name" value="PAS-like_dom_sf"/>
</dbReference>
<evidence type="ECO:0000259" key="2">
    <source>
        <dbReference type="Pfam" id="PF13185"/>
    </source>
</evidence>
<dbReference type="RefSeq" id="WP_090383793.1">
    <property type="nucleotide sequence ID" value="NZ_FNLC01000003.1"/>
</dbReference>
<evidence type="ECO:0000313" key="4">
    <source>
        <dbReference type="Proteomes" id="UP000198848"/>
    </source>
</evidence>
<keyword evidence="4" id="KW-1185">Reference proteome</keyword>
<protein>
    <submittedName>
        <fullName evidence="3">GAF domain-containing protein</fullName>
    </submittedName>
</protein>
<gene>
    <name evidence="3" type="ORF">SAMN04489842_3169</name>
</gene>
<dbReference type="InterPro" id="IPR036890">
    <property type="entry name" value="HATPase_C_sf"/>
</dbReference>
<dbReference type="InterPro" id="IPR003018">
    <property type="entry name" value="GAF"/>
</dbReference>
<dbReference type="Pfam" id="PF13185">
    <property type="entry name" value="GAF_2"/>
    <property type="match status" value="1"/>
</dbReference>
<proteinExistence type="predicted"/>
<evidence type="ECO:0000256" key="1">
    <source>
        <dbReference type="SAM" id="MobiDB-lite"/>
    </source>
</evidence>
<name>A0A1H1HZ26_NATTX</name>
<dbReference type="Proteomes" id="UP000198848">
    <property type="component" value="Unassembled WGS sequence"/>
</dbReference>
<dbReference type="Gene3D" id="3.30.450.20">
    <property type="entry name" value="PAS domain"/>
    <property type="match status" value="1"/>
</dbReference>
<accession>A0A1H1HZ26</accession>
<feature type="region of interest" description="Disordered" evidence="1">
    <location>
        <begin position="150"/>
        <end position="188"/>
    </location>
</feature>
<dbReference type="Gene3D" id="3.30.450.40">
    <property type="match status" value="1"/>
</dbReference>
<dbReference type="Gene3D" id="3.30.565.10">
    <property type="entry name" value="Histidine kinase-like ATPase, C-terminal domain"/>
    <property type="match status" value="1"/>
</dbReference>
<dbReference type="EMBL" id="FNLC01000003">
    <property type="protein sequence ID" value="SDR30692.1"/>
    <property type="molecule type" value="Genomic_DNA"/>
</dbReference>
<feature type="domain" description="GAF" evidence="2">
    <location>
        <begin position="203"/>
        <end position="331"/>
    </location>
</feature>
<feature type="region of interest" description="Disordered" evidence="1">
    <location>
        <begin position="649"/>
        <end position="671"/>
    </location>
</feature>
<dbReference type="SUPFAM" id="SSF55785">
    <property type="entry name" value="PYP-like sensor domain (PAS domain)"/>
    <property type="match status" value="1"/>
</dbReference>
<feature type="compositionally biased region" description="Basic and acidic residues" evidence="1">
    <location>
        <begin position="150"/>
        <end position="178"/>
    </location>
</feature>
<organism evidence="3 4">
    <name type="scientific">Natronobacterium texcoconense</name>
    <dbReference type="NCBI Taxonomy" id="1095778"/>
    <lineage>
        <taxon>Archaea</taxon>
        <taxon>Methanobacteriati</taxon>
        <taxon>Methanobacteriota</taxon>
        <taxon>Stenosarchaea group</taxon>
        <taxon>Halobacteria</taxon>
        <taxon>Halobacteriales</taxon>
        <taxon>Natrialbaceae</taxon>
        <taxon>Natronobacterium</taxon>
    </lineage>
</organism>
<dbReference type="STRING" id="1095778.SAMN04489842_3169"/>
<reference evidence="4" key="1">
    <citation type="submission" date="2016-10" db="EMBL/GenBank/DDBJ databases">
        <authorList>
            <person name="Varghese N."/>
            <person name="Submissions S."/>
        </authorList>
    </citation>
    <scope>NUCLEOTIDE SEQUENCE [LARGE SCALE GENOMIC DNA]</scope>
    <source>
        <strain evidence="4">DSM 24767</strain>
    </source>
</reference>
<dbReference type="AlphaFoldDB" id="A0A1H1HZ26"/>
<dbReference type="OrthoDB" id="8127at2157"/>
<sequence length="713" mass="77475">MAYSSTRPRPQTILYAAQTEAMARDGAAALEHALADTAPGTESKSTIHAVSSLADLGELAPQADCVVFAEVGSDDDTDAATTTDLLEVVNRCGTTPFVLYTDESYASATARSADEIDGYVRRNTDDALVHLADEVAKVYHAAVIEDSTETSKSKSLEELEGGSRSDRDRRSRRIDDGSSRSAGETSSRTTTLLQAAARIADCRDREILFEQLIDEVVDVLGFDYCWLATVNFGDLVPRASSPAVPEQALGDTPVRSPFGEAFRSGKPTHIDLAGHDVLGGAGDTDRLLYSIPVGDVGVLQVVVDTGSENSSAESDLEMLESLCGYTATILERNWTELGLINDRDRIRRQRDRLADKQNLFADACRQLENERDRLQTLFERFPDPAVRYEVTDGTPVVRTVNDAFNETFGDDETVVGEALAEYTVPDGLEERTAALDEALRAGKQQLLIHRRDTVDGTRDFVLTVVPLQTVDDGDEGGERTKAGLLVYDDVTDRKRRELEHAAATKRLESIAELADDDIEPQLTVARSYLELAQKSGKEEYFETIEESHEELEIALDELLETVGTEGEEVEPVAVSDVARHAWTTVEADGARLVTESDLILEANRDRLRELFENVLETAIDTGTESENGTDPVTVTVGATDDGFYVVGDRPTATGSDGRQGAPTPGRLNGTDGSAMQLDHVEEIAADHGWDVGVAEDDDGTAFAFRGVEALDLT</sequence>
<dbReference type="InterPro" id="IPR029016">
    <property type="entry name" value="GAF-like_dom_sf"/>
</dbReference>
<evidence type="ECO:0000313" key="3">
    <source>
        <dbReference type="EMBL" id="SDR30692.1"/>
    </source>
</evidence>